<keyword evidence="4" id="KW-1185">Reference proteome</keyword>
<dbReference type="AlphaFoldDB" id="A0A240EC70"/>
<proteinExistence type="predicted"/>
<dbReference type="PANTHER" id="PTHR30273">
    <property type="entry name" value="PERIPLASMIC SIGNAL SENSOR AND SIGMA FACTOR ACTIVATOR FECR-RELATED"/>
    <property type="match status" value="1"/>
</dbReference>
<protein>
    <submittedName>
        <fullName evidence="3">FecR family protein</fullName>
    </submittedName>
</protein>
<dbReference type="Gene3D" id="3.55.50.30">
    <property type="match status" value="1"/>
</dbReference>
<dbReference type="GO" id="GO:0016989">
    <property type="term" value="F:sigma factor antagonist activity"/>
    <property type="evidence" value="ECO:0007669"/>
    <property type="project" value="TreeGrafter"/>
</dbReference>
<accession>A0A240EC70</accession>
<dbReference type="PANTHER" id="PTHR30273:SF2">
    <property type="entry name" value="PROTEIN FECR"/>
    <property type="match status" value="1"/>
</dbReference>
<dbReference type="RefSeq" id="WP_097080054.1">
    <property type="nucleotide sequence ID" value="NZ_BAABHT010000017.1"/>
</dbReference>
<organism evidence="3 4">
    <name type="scientific">Acinetobacter puyangensis</name>
    <dbReference type="NCBI Taxonomy" id="1096779"/>
    <lineage>
        <taxon>Bacteria</taxon>
        <taxon>Pseudomonadati</taxon>
        <taxon>Pseudomonadota</taxon>
        <taxon>Gammaproteobacteria</taxon>
        <taxon>Moraxellales</taxon>
        <taxon>Moraxellaceae</taxon>
        <taxon>Acinetobacter</taxon>
    </lineage>
</organism>
<dbReference type="PIRSF" id="PIRSF018266">
    <property type="entry name" value="FecR"/>
    <property type="match status" value="1"/>
</dbReference>
<dbReference type="Gene3D" id="2.60.120.1440">
    <property type="match status" value="1"/>
</dbReference>
<evidence type="ECO:0000313" key="4">
    <source>
        <dbReference type="Proteomes" id="UP000219042"/>
    </source>
</evidence>
<gene>
    <name evidence="3" type="ORF">SAMN05421731_11054</name>
</gene>
<dbReference type="InterPro" id="IPR006860">
    <property type="entry name" value="FecR"/>
</dbReference>
<dbReference type="OrthoDB" id="1099576at2"/>
<evidence type="ECO:0000259" key="1">
    <source>
        <dbReference type="Pfam" id="PF04773"/>
    </source>
</evidence>
<sequence>MQDFEHSDDKTIILEQAADWLLLMEEQPLTPEQQQQFEQWKNTSPQHQKIWRRAEKIRQKLYGHAQHVPAALAKTILNQQDDDKPLIGKLVLLLAGSTVLGFSGYIAQQQAWFADHRTAYAEQQHITLEDGTSIALNSKTAIDVNYTTTERQIILRFGEIYVETGKDTAKRPFKVLNQHGEMLALGTAFNVNQQKDQTVLMVTEHAVQVTTGLSKQKQTIAAGQQIGFNSQHIYPTQAVQLEQLTWRKGLVTVNRLSLEDFAKIIEKNYGTTVEIDSQLLQATSEQIEISGSYPINNLDRLSVLLQSTYPIQIEKSFFGHKLVLKSAFKASH</sequence>
<dbReference type="Proteomes" id="UP000219042">
    <property type="component" value="Unassembled WGS sequence"/>
</dbReference>
<feature type="domain" description="FecR protein" evidence="1">
    <location>
        <begin position="115"/>
        <end position="207"/>
    </location>
</feature>
<dbReference type="InterPro" id="IPR032623">
    <property type="entry name" value="FecR_N"/>
</dbReference>
<dbReference type="InterPro" id="IPR012373">
    <property type="entry name" value="Ferrdict_sens_TM"/>
</dbReference>
<evidence type="ECO:0000259" key="2">
    <source>
        <dbReference type="Pfam" id="PF16220"/>
    </source>
</evidence>
<dbReference type="Pfam" id="PF04773">
    <property type="entry name" value="FecR"/>
    <property type="match status" value="1"/>
</dbReference>
<evidence type="ECO:0000313" key="3">
    <source>
        <dbReference type="EMBL" id="SNX46307.1"/>
    </source>
</evidence>
<reference evidence="4" key="1">
    <citation type="submission" date="2016-09" db="EMBL/GenBank/DDBJ databases">
        <authorList>
            <person name="Varghese N."/>
            <person name="Submissions S."/>
        </authorList>
    </citation>
    <scope>NUCLEOTIDE SEQUENCE [LARGE SCALE GENOMIC DNA]</scope>
    <source>
        <strain evidence="4">ANC 4466</strain>
    </source>
</reference>
<dbReference type="Pfam" id="PF16220">
    <property type="entry name" value="DUF4880"/>
    <property type="match status" value="1"/>
</dbReference>
<name>A0A240EC70_9GAMM</name>
<feature type="domain" description="FecR N-terminal" evidence="2">
    <location>
        <begin position="15"/>
        <end position="56"/>
    </location>
</feature>
<dbReference type="EMBL" id="OANT01000010">
    <property type="protein sequence ID" value="SNX46307.1"/>
    <property type="molecule type" value="Genomic_DNA"/>
</dbReference>